<dbReference type="GO" id="GO:0000287">
    <property type="term" value="F:magnesium ion binding"/>
    <property type="evidence" value="ECO:0007669"/>
    <property type="project" value="TreeGrafter"/>
</dbReference>
<gene>
    <name evidence="1" type="ORF">CLOSTHATH_01606</name>
</gene>
<dbReference type="Gene3D" id="3.30.1240.10">
    <property type="match status" value="1"/>
</dbReference>
<dbReference type="EMBL" id="ACIO01000119">
    <property type="protein sequence ID" value="EFD00178.1"/>
    <property type="molecule type" value="Genomic_DNA"/>
</dbReference>
<dbReference type="Proteomes" id="UP000004968">
    <property type="component" value="Unassembled WGS sequence"/>
</dbReference>
<dbReference type="InterPro" id="IPR023214">
    <property type="entry name" value="HAD_sf"/>
</dbReference>
<comment type="caution">
    <text evidence="1">The sequence shown here is derived from an EMBL/GenBank/DDBJ whole genome shotgun (WGS) entry which is preliminary data.</text>
</comment>
<dbReference type="PANTHER" id="PTHR10000:SF8">
    <property type="entry name" value="HAD SUPERFAMILY HYDROLASE-LIKE, TYPE 3"/>
    <property type="match status" value="1"/>
</dbReference>
<dbReference type="HOGENOM" id="CLU_044146_0_1_9"/>
<dbReference type="InterPro" id="IPR036412">
    <property type="entry name" value="HAD-like_sf"/>
</dbReference>
<dbReference type="GO" id="GO:0016791">
    <property type="term" value="F:phosphatase activity"/>
    <property type="evidence" value="ECO:0007669"/>
    <property type="project" value="UniProtKB-ARBA"/>
</dbReference>
<sequence length="291" mass="32160">MHFTAKYDILFTENFTKAGEGIMAYRMIVLDLDGTLTNRDKVITPRTKEALMKLKSQGGTIVLASGRPTYGIMPLARELGLTEDGGYILSFNGGRIIECRSGETVFAKELPVASNKKIIALAKEHGVNILTYEGDCIITPDSGDIYVKKESDINKLEVRKVENFAEYVDFPVVKFLLLDDGDYLALVEPKVKAALGRDYSVYRSEPYFLEVLPKGIDKAASLERLLTRLDMTKDEMIACGDGYNDLSMIQYAGLGVAMENAVLPVKNAADYVTLSNNDDGVAHVIEKFMLS</sequence>
<evidence type="ECO:0000313" key="2">
    <source>
        <dbReference type="Proteomes" id="UP000004968"/>
    </source>
</evidence>
<protein>
    <submittedName>
        <fullName evidence="1">Cof-like hydrolase</fullName>
    </submittedName>
</protein>
<dbReference type="NCBIfam" id="TIGR00099">
    <property type="entry name" value="Cof-subfamily"/>
    <property type="match status" value="1"/>
</dbReference>
<evidence type="ECO:0000313" key="1">
    <source>
        <dbReference type="EMBL" id="EFD00178.1"/>
    </source>
</evidence>
<dbReference type="SFLD" id="SFLDS00003">
    <property type="entry name" value="Haloacid_Dehalogenase"/>
    <property type="match status" value="1"/>
</dbReference>
<dbReference type="SUPFAM" id="SSF56784">
    <property type="entry name" value="HAD-like"/>
    <property type="match status" value="1"/>
</dbReference>
<dbReference type="InterPro" id="IPR000150">
    <property type="entry name" value="Cof"/>
</dbReference>
<dbReference type="SFLD" id="SFLDG01144">
    <property type="entry name" value="C2.B.4:_PGP_Like"/>
    <property type="match status" value="1"/>
</dbReference>
<dbReference type="AlphaFoldDB" id="D3ADC7"/>
<name>D3ADC7_9FIRM</name>
<dbReference type="SFLD" id="SFLDG01140">
    <property type="entry name" value="C2.B:_Phosphomannomutase_and_P"/>
    <property type="match status" value="1"/>
</dbReference>
<dbReference type="PANTHER" id="PTHR10000">
    <property type="entry name" value="PHOSPHOSERINE PHOSPHATASE"/>
    <property type="match status" value="1"/>
</dbReference>
<keyword evidence="1" id="KW-0378">Hydrolase</keyword>
<dbReference type="PROSITE" id="PS01229">
    <property type="entry name" value="COF_2"/>
    <property type="match status" value="1"/>
</dbReference>
<dbReference type="InterPro" id="IPR006379">
    <property type="entry name" value="HAD-SF_hydro_IIB"/>
</dbReference>
<accession>D3ADC7</accession>
<dbReference type="Gene3D" id="3.40.50.1000">
    <property type="entry name" value="HAD superfamily/HAD-like"/>
    <property type="match status" value="1"/>
</dbReference>
<organism evidence="1 2">
    <name type="scientific">Hungatella hathewayi DSM 13479</name>
    <dbReference type="NCBI Taxonomy" id="566550"/>
    <lineage>
        <taxon>Bacteria</taxon>
        <taxon>Bacillati</taxon>
        <taxon>Bacillota</taxon>
        <taxon>Clostridia</taxon>
        <taxon>Lachnospirales</taxon>
        <taxon>Lachnospiraceae</taxon>
        <taxon>Hungatella</taxon>
    </lineage>
</organism>
<proteinExistence type="predicted"/>
<dbReference type="GO" id="GO:0005829">
    <property type="term" value="C:cytosol"/>
    <property type="evidence" value="ECO:0007669"/>
    <property type="project" value="TreeGrafter"/>
</dbReference>
<dbReference type="Pfam" id="PF08282">
    <property type="entry name" value="Hydrolase_3"/>
    <property type="match status" value="1"/>
</dbReference>
<reference evidence="1 2" key="1">
    <citation type="submission" date="2010-01" db="EMBL/GenBank/DDBJ databases">
        <authorList>
            <person name="Weinstock G."/>
            <person name="Sodergren E."/>
            <person name="Clifton S."/>
            <person name="Fulton L."/>
            <person name="Fulton B."/>
            <person name="Courtney L."/>
            <person name="Fronick C."/>
            <person name="Harrison M."/>
            <person name="Strong C."/>
            <person name="Farmer C."/>
            <person name="Delahaunty K."/>
            <person name="Markovic C."/>
            <person name="Hall O."/>
            <person name="Minx P."/>
            <person name="Tomlinson C."/>
            <person name="Mitreva M."/>
            <person name="Nelson J."/>
            <person name="Hou S."/>
            <person name="Wollam A."/>
            <person name="Pepin K.H."/>
            <person name="Johnson M."/>
            <person name="Bhonagiri V."/>
            <person name="Nash W.E."/>
            <person name="Warren W."/>
            <person name="Chinwalla A."/>
            <person name="Mardis E.R."/>
            <person name="Wilson R.K."/>
        </authorList>
    </citation>
    <scope>NUCLEOTIDE SEQUENCE [LARGE SCALE GENOMIC DNA]</scope>
    <source>
        <strain evidence="1 2">DSM 13479</strain>
    </source>
</reference>
<dbReference type="NCBIfam" id="TIGR01484">
    <property type="entry name" value="HAD-SF-IIB"/>
    <property type="match status" value="1"/>
</dbReference>
<dbReference type="CDD" id="cd07516">
    <property type="entry name" value="HAD_Pase"/>
    <property type="match status" value="1"/>
</dbReference>